<keyword evidence="3" id="KW-1185">Reference proteome</keyword>
<dbReference type="EMBL" id="KZ679126">
    <property type="protein sequence ID" value="PTB81819.1"/>
    <property type="molecule type" value="Genomic_DNA"/>
</dbReference>
<reference evidence="2 3" key="1">
    <citation type="submission" date="2016-07" db="EMBL/GenBank/DDBJ databases">
        <title>Multiple horizontal gene transfer events from other fungi enriched the ability of initially mycotrophic Trichoderma (Ascomycota) to feed on dead plant biomass.</title>
        <authorList>
            <consortium name="DOE Joint Genome Institute"/>
            <person name="Aerts A."/>
            <person name="Atanasova L."/>
            <person name="Chenthamara K."/>
            <person name="Zhang J."/>
            <person name="Grujic M."/>
            <person name="Henrissat B."/>
            <person name="Kuo A."/>
            <person name="Salamov A."/>
            <person name="Lipzen A."/>
            <person name="Labutti K."/>
            <person name="Barry K."/>
            <person name="Miao Y."/>
            <person name="Rahimi M.J."/>
            <person name="Shen Q."/>
            <person name="Grigoriev I.V."/>
            <person name="Kubicek C.P."/>
            <person name="Druzhinina I.S."/>
        </authorList>
    </citation>
    <scope>NUCLEOTIDE SEQUENCE [LARGE SCALE GENOMIC DNA]</scope>
    <source>
        <strain evidence="2 3">ATCC 18648</strain>
    </source>
</reference>
<feature type="region of interest" description="Disordered" evidence="1">
    <location>
        <begin position="1"/>
        <end position="46"/>
    </location>
</feature>
<sequence>MSCGRFRQPAGQVQLNPEGILKREKSKGETNESANGKQKHGLRARAASTLARRDGRCYRQAALQGQDATASLGMETRERERTATYRRLSDESVGGEATGTWTKGDCAADRQSRQKMGKNCQGVATCPERIYCSMKLSVFASFAQAVPRKAELQSRYRFLSVCLGFSVRYVCRDCSCRCGKKHRIKKEREREEKKHP</sequence>
<evidence type="ECO:0000256" key="1">
    <source>
        <dbReference type="SAM" id="MobiDB-lite"/>
    </source>
</evidence>
<feature type="compositionally biased region" description="Basic and acidic residues" evidence="1">
    <location>
        <begin position="20"/>
        <end position="30"/>
    </location>
</feature>
<gene>
    <name evidence="2" type="ORF">M440DRAFT_93321</name>
</gene>
<organism evidence="2 3">
    <name type="scientific">Trichoderma longibrachiatum ATCC 18648</name>
    <dbReference type="NCBI Taxonomy" id="983965"/>
    <lineage>
        <taxon>Eukaryota</taxon>
        <taxon>Fungi</taxon>
        <taxon>Dikarya</taxon>
        <taxon>Ascomycota</taxon>
        <taxon>Pezizomycotina</taxon>
        <taxon>Sordariomycetes</taxon>
        <taxon>Hypocreomycetidae</taxon>
        <taxon>Hypocreales</taxon>
        <taxon>Hypocreaceae</taxon>
        <taxon>Trichoderma</taxon>
    </lineage>
</organism>
<evidence type="ECO:0000313" key="2">
    <source>
        <dbReference type="EMBL" id="PTB81819.1"/>
    </source>
</evidence>
<protein>
    <submittedName>
        <fullName evidence="2">Uncharacterized protein</fullName>
    </submittedName>
</protein>
<dbReference type="AlphaFoldDB" id="A0A2T4CJS0"/>
<accession>A0A2T4CJS0</accession>
<dbReference type="Proteomes" id="UP000240760">
    <property type="component" value="Unassembled WGS sequence"/>
</dbReference>
<name>A0A2T4CJS0_TRILO</name>
<proteinExistence type="predicted"/>
<evidence type="ECO:0000313" key="3">
    <source>
        <dbReference type="Proteomes" id="UP000240760"/>
    </source>
</evidence>